<dbReference type="InterPro" id="IPR026870">
    <property type="entry name" value="Zinc_ribbon_dom"/>
</dbReference>
<feature type="domain" description="Zinc-ribbon" evidence="2">
    <location>
        <begin position="2"/>
        <end position="23"/>
    </location>
</feature>
<dbReference type="RefSeq" id="WP_090791505.1">
    <property type="nucleotide sequence ID" value="NZ_FMYI01000001.1"/>
</dbReference>
<keyword evidence="1" id="KW-0472">Membrane</keyword>
<dbReference type="Proteomes" id="UP000242949">
    <property type="component" value="Unassembled WGS sequence"/>
</dbReference>
<gene>
    <name evidence="3" type="ORF">SAMN05421734_1018</name>
</gene>
<dbReference type="Pfam" id="PF13240">
    <property type="entry name" value="Zn_Ribbon_1"/>
    <property type="match status" value="1"/>
</dbReference>
<organism evidence="3 4">
    <name type="scientific">Pelagirhabdus alkalitolerans</name>
    <dbReference type="NCBI Taxonomy" id="1612202"/>
    <lineage>
        <taxon>Bacteria</taxon>
        <taxon>Bacillati</taxon>
        <taxon>Bacillota</taxon>
        <taxon>Bacilli</taxon>
        <taxon>Bacillales</taxon>
        <taxon>Bacillaceae</taxon>
        <taxon>Pelagirhabdus</taxon>
    </lineage>
</organism>
<evidence type="ECO:0000259" key="2">
    <source>
        <dbReference type="Pfam" id="PF13240"/>
    </source>
</evidence>
<accession>A0A1G6GFV5</accession>
<keyword evidence="4" id="KW-1185">Reference proteome</keyword>
<keyword evidence="1" id="KW-0812">Transmembrane</keyword>
<protein>
    <submittedName>
        <fullName evidence="3">Zinc-ribbon domain-containing protein</fullName>
    </submittedName>
</protein>
<sequence length="176" mass="20007">MYCESCGYELDSNASFCKHCGAQIERGSDDTSMKRFVGKNYNYYRHQWSKTDQPEKALSWNWAAFFLGVFWLGYRGLYKTIIAILGLFLVVDLIDYGVGPNDFSGTLQYVSTIGIYAWIGLNGNRLYYQLAKSKASQLAERDERFDYNQGTKGIAIALGLFMGYLILHTMIVSAFV</sequence>
<evidence type="ECO:0000313" key="4">
    <source>
        <dbReference type="Proteomes" id="UP000242949"/>
    </source>
</evidence>
<dbReference type="EMBL" id="FMYI01000001">
    <property type="protein sequence ID" value="SDB80867.1"/>
    <property type="molecule type" value="Genomic_DNA"/>
</dbReference>
<proteinExistence type="predicted"/>
<keyword evidence="1" id="KW-1133">Transmembrane helix</keyword>
<name>A0A1G6GFV5_9BACI</name>
<dbReference type="AlphaFoldDB" id="A0A1G6GFV5"/>
<dbReference type="Pfam" id="PF10947">
    <property type="entry name" value="DUF2628"/>
    <property type="match status" value="1"/>
</dbReference>
<evidence type="ECO:0000313" key="3">
    <source>
        <dbReference type="EMBL" id="SDB80867.1"/>
    </source>
</evidence>
<feature type="transmembrane region" description="Helical" evidence="1">
    <location>
        <begin position="154"/>
        <end position="175"/>
    </location>
</feature>
<evidence type="ECO:0000256" key="1">
    <source>
        <dbReference type="SAM" id="Phobius"/>
    </source>
</evidence>
<feature type="transmembrane region" description="Helical" evidence="1">
    <location>
        <begin position="110"/>
        <end position="128"/>
    </location>
</feature>
<dbReference type="InterPro" id="IPR024399">
    <property type="entry name" value="DUF2628"/>
</dbReference>
<reference evidence="4" key="1">
    <citation type="submission" date="2016-09" db="EMBL/GenBank/DDBJ databases">
        <authorList>
            <person name="Varghese N."/>
            <person name="Submissions S."/>
        </authorList>
    </citation>
    <scope>NUCLEOTIDE SEQUENCE [LARGE SCALE GENOMIC DNA]</scope>
    <source>
        <strain evidence="4">S5</strain>
    </source>
</reference>
<dbReference type="STRING" id="1612202.SAMN05421734_1018"/>
<dbReference type="OrthoDB" id="6691119at2"/>